<dbReference type="InterPro" id="IPR000182">
    <property type="entry name" value="GNAT_dom"/>
</dbReference>
<protein>
    <submittedName>
        <fullName evidence="4">Acetyltransferase</fullName>
    </submittedName>
</protein>
<sequence>MKQVEIISGGPELLDIVEPLWAKLNEYHKKRSTHFSHKFEQLTFEKRKQNLLKEACDVTINLIVDQTNNAYVGYCICTVNKEKQGEIDSLFIENEYRKYGLGAELINRSITWLENYQAQTIVIGVSEGNEHALDFYQKFGFYKRRYILERE</sequence>
<dbReference type="Pfam" id="PF00583">
    <property type="entry name" value="Acetyltransf_1"/>
    <property type="match status" value="1"/>
</dbReference>
<dbReference type="GO" id="GO:0016747">
    <property type="term" value="F:acyltransferase activity, transferring groups other than amino-acyl groups"/>
    <property type="evidence" value="ECO:0007669"/>
    <property type="project" value="InterPro"/>
</dbReference>
<gene>
    <name evidence="4" type="ORF">P343_15370</name>
</gene>
<dbReference type="PANTHER" id="PTHR42919:SF8">
    <property type="entry name" value="N-ALPHA-ACETYLTRANSFERASE 50"/>
    <property type="match status" value="1"/>
</dbReference>
<dbReference type="OrthoDB" id="9805924at2"/>
<dbReference type="Gene3D" id="3.40.630.30">
    <property type="match status" value="1"/>
</dbReference>
<evidence type="ECO:0000259" key="3">
    <source>
        <dbReference type="PROSITE" id="PS51186"/>
    </source>
</evidence>
<dbReference type="EMBL" id="AWTC01000018">
    <property type="protein sequence ID" value="EST10734.1"/>
    <property type="molecule type" value="Genomic_DNA"/>
</dbReference>
<dbReference type="SUPFAM" id="SSF55729">
    <property type="entry name" value="Acyl-CoA N-acyltransferases (Nat)"/>
    <property type="match status" value="1"/>
</dbReference>
<dbReference type="eggNOG" id="COG0456">
    <property type="taxonomic scope" value="Bacteria"/>
</dbReference>
<dbReference type="PANTHER" id="PTHR42919">
    <property type="entry name" value="N-ALPHA-ACETYLTRANSFERASE"/>
    <property type="match status" value="1"/>
</dbReference>
<keyword evidence="1 4" id="KW-0808">Transferase</keyword>
<evidence type="ECO:0000313" key="5">
    <source>
        <dbReference type="Proteomes" id="UP000018296"/>
    </source>
</evidence>
<reference evidence="4 5" key="1">
    <citation type="journal article" date="2013" name="Genome Announc.">
        <title>Genome Sequence of Sporolactobacillus laevolacticus DSM442, an Efficient Polymer-Grade D-Lactate Producer from Agricultural Waste Cottonseed as a Nitrogen Source.</title>
        <authorList>
            <person name="Wang H."/>
            <person name="Wang L."/>
            <person name="Ju J."/>
            <person name="Yu B."/>
            <person name="Ma Y."/>
        </authorList>
    </citation>
    <scope>NUCLEOTIDE SEQUENCE [LARGE SCALE GENOMIC DNA]</scope>
    <source>
        <strain evidence="4 5">DSM 442</strain>
    </source>
</reference>
<dbReference type="RefSeq" id="WP_023511295.1">
    <property type="nucleotide sequence ID" value="NZ_AWTC01000018.1"/>
</dbReference>
<dbReference type="InterPro" id="IPR016181">
    <property type="entry name" value="Acyl_CoA_acyltransferase"/>
</dbReference>
<comment type="caution">
    <text evidence="4">The sequence shown here is derived from an EMBL/GenBank/DDBJ whole genome shotgun (WGS) entry which is preliminary data.</text>
</comment>
<dbReference type="AlphaFoldDB" id="V6J1W0"/>
<dbReference type="Proteomes" id="UP000018296">
    <property type="component" value="Unassembled WGS sequence"/>
</dbReference>
<dbReference type="CDD" id="cd04301">
    <property type="entry name" value="NAT_SF"/>
    <property type="match status" value="1"/>
</dbReference>
<dbReference type="STRING" id="1395513.P343_15370"/>
<evidence type="ECO:0000256" key="2">
    <source>
        <dbReference type="ARBA" id="ARBA00023315"/>
    </source>
</evidence>
<dbReference type="PATRIC" id="fig|1395513.3.peg.3124"/>
<keyword evidence="2" id="KW-0012">Acyltransferase</keyword>
<accession>V6J1W0</accession>
<proteinExistence type="predicted"/>
<dbReference type="PROSITE" id="PS51186">
    <property type="entry name" value="GNAT"/>
    <property type="match status" value="1"/>
</dbReference>
<organism evidence="4 5">
    <name type="scientific">Sporolactobacillus laevolacticus DSM 442</name>
    <dbReference type="NCBI Taxonomy" id="1395513"/>
    <lineage>
        <taxon>Bacteria</taxon>
        <taxon>Bacillati</taxon>
        <taxon>Bacillota</taxon>
        <taxon>Bacilli</taxon>
        <taxon>Bacillales</taxon>
        <taxon>Sporolactobacillaceae</taxon>
        <taxon>Sporolactobacillus</taxon>
    </lineage>
</organism>
<keyword evidence="5" id="KW-1185">Reference proteome</keyword>
<feature type="domain" description="N-acetyltransferase" evidence="3">
    <location>
        <begin position="11"/>
        <end position="151"/>
    </location>
</feature>
<evidence type="ECO:0000256" key="1">
    <source>
        <dbReference type="ARBA" id="ARBA00022679"/>
    </source>
</evidence>
<evidence type="ECO:0000313" key="4">
    <source>
        <dbReference type="EMBL" id="EST10734.1"/>
    </source>
</evidence>
<dbReference type="InterPro" id="IPR051556">
    <property type="entry name" value="N-term/lysine_N-AcTrnsfr"/>
</dbReference>
<name>V6J1W0_9BACL</name>